<dbReference type="Proteomes" id="UP000217507">
    <property type="component" value="Chromosome"/>
</dbReference>
<accession>A0A1Z4KI36</accession>
<dbReference type="AlphaFoldDB" id="A0A1Z4KI36"/>
<evidence type="ECO:0000313" key="2">
    <source>
        <dbReference type="Proteomes" id="UP000217507"/>
    </source>
</evidence>
<protein>
    <submittedName>
        <fullName evidence="1">Uncharacterized protein</fullName>
    </submittedName>
</protein>
<dbReference type="EMBL" id="AP018216">
    <property type="protein sequence ID" value="BAY68640.1"/>
    <property type="molecule type" value="Genomic_DNA"/>
</dbReference>
<organism evidence="1 2">
    <name type="scientific">Trichormus variabilis NIES-23</name>
    <dbReference type="NCBI Taxonomy" id="1973479"/>
    <lineage>
        <taxon>Bacteria</taxon>
        <taxon>Bacillati</taxon>
        <taxon>Cyanobacteriota</taxon>
        <taxon>Cyanophyceae</taxon>
        <taxon>Nostocales</taxon>
        <taxon>Nostocaceae</taxon>
        <taxon>Trichormus</taxon>
    </lineage>
</organism>
<proteinExistence type="predicted"/>
<gene>
    <name evidence="1" type="ORF">NIES23_14280</name>
</gene>
<reference evidence="1 2" key="1">
    <citation type="submission" date="2017-06" db="EMBL/GenBank/DDBJ databases">
        <title>Genome sequencing of cyanobaciteial culture collection at National Institute for Environmental Studies (NIES).</title>
        <authorList>
            <person name="Hirose Y."/>
            <person name="Shimura Y."/>
            <person name="Fujisawa T."/>
            <person name="Nakamura Y."/>
            <person name="Kawachi M."/>
        </authorList>
    </citation>
    <scope>NUCLEOTIDE SEQUENCE [LARGE SCALE GENOMIC DNA]</scope>
    <source>
        <strain evidence="1 2">NIES-23</strain>
    </source>
</reference>
<name>A0A1Z4KI36_ANAVA</name>
<sequence length="117" mass="13689">MSSSTKEKKYCKWFWDETLGGEFDTWGTSTYFIEVIQVGNDLCATRQIEVYENGNVLFYDDNHFADNYGMLCDKPLSKADLLEFGITRAEFEQIWQTKTPINRLSWLAEAEQYEISN</sequence>
<evidence type="ECO:0000313" key="1">
    <source>
        <dbReference type="EMBL" id="BAY68640.1"/>
    </source>
</evidence>